<dbReference type="SMART" id="SM00530">
    <property type="entry name" value="HTH_XRE"/>
    <property type="match status" value="1"/>
</dbReference>
<reference evidence="2 3" key="1">
    <citation type="submission" date="2024-06" db="EMBL/GenBank/DDBJ databases">
        <title>Genomic Encyclopedia of Type Strains, Phase V (KMG-V): Genome sequencing to study the core and pangenomes of soil and plant-associated prokaryotes.</title>
        <authorList>
            <person name="Whitman W."/>
        </authorList>
    </citation>
    <scope>NUCLEOTIDE SEQUENCE [LARGE SCALE GENOMIC DNA]</scope>
    <source>
        <strain evidence="2 3">NE40</strain>
    </source>
</reference>
<keyword evidence="3" id="KW-1185">Reference proteome</keyword>
<dbReference type="SUPFAM" id="SSF47413">
    <property type="entry name" value="lambda repressor-like DNA-binding domains"/>
    <property type="match status" value="1"/>
</dbReference>
<feature type="domain" description="HTH cro/C1-type" evidence="1">
    <location>
        <begin position="9"/>
        <end position="64"/>
    </location>
</feature>
<gene>
    <name evidence="2" type="ORF">V5J35_001699</name>
</gene>
<dbReference type="InterPro" id="IPR010982">
    <property type="entry name" value="Lambda_DNA-bd_dom_sf"/>
</dbReference>
<sequence length="111" mass="13181">MYKKFPLSLRVIIRQRNWDDQDLAEEVGVDKSTVSRWLSGEQEPKNLTELVNLADRLGITTDELLGRKPTIDAELEQLITQLPEDIQQYERRRVEATRKRLKRLLEDYRKT</sequence>
<organism evidence="2 3">
    <name type="scientific">Endozoicomonas lisbonensis</name>
    <dbReference type="NCBI Taxonomy" id="3120522"/>
    <lineage>
        <taxon>Bacteria</taxon>
        <taxon>Pseudomonadati</taxon>
        <taxon>Pseudomonadota</taxon>
        <taxon>Gammaproteobacteria</taxon>
        <taxon>Oceanospirillales</taxon>
        <taxon>Endozoicomonadaceae</taxon>
        <taxon>Endozoicomonas</taxon>
    </lineage>
</organism>
<dbReference type="Gene3D" id="1.10.260.40">
    <property type="entry name" value="lambda repressor-like DNA-binding domains"/>
    <property type="match status" value="1"/>
</dbReference>
<dbReference type="Pfam" id="PF01381">
    <property type="entry name" value="HTH_3"/>
    <property type="match status" value="1"/>
</dbReference>
<accession>A0ABV2SFG1</accession>
<evidence type="ECO:0000259" key="1">
    <source>
        <dbReference type="PROSITE" id="PS50943"/>
    </source>
</evidence>
<dbReference type="CDD" id="cd00093">
    <property type="entry name" value="HTH_XRE"/>
    <property type="match status" value="1"/>
</dbReference>
<proteinExistence type="predicted"/>
<name>A0ABV2SFG1_9GAMM</name>
<dbReference type="EMBL" id="JBEWTB010000002">
    <property type="protein sequence ID" value="MET4756507.1"/>
    <property type="molecule type" value="Genomic_DNA"/>
</dbReference>
<dbReference type="RefSeq" id="WP_354010843.1">
    <property type="nucleotide sequence ID" value="NZ_JBEWTA010000001.1"/>
</dbReference>
<dbReference type="Proteomes" id="UP001549366">
    <property type="component" value="Unassembled WGS sequence"/>
</dbReference>
<protein>
    <submittedName>
        <fullName evidence="2">Transcriptional regulator with XRE-family HTH domain</fullName>
    </submittedName>
</protein>
<evidence type="ECO:0000313" key="3">
    <source>
        <dbReference type="Proteomes" id="UP001549366"/>
    </source>
</evidence>
<dbReference type="PROSITE" id="PS50943">
    <property type="entry name" value="HTH_CROC1"/>
    <property type="match status" value="1"/>
</dbReference>
<dbReference type="InterPro" id="IPR001387">
    <property type="entry name" value="Cro/C1-type_HTH"/>
</dbReference>
<evidence type="ECO:0000313" key="2">
    <source>
        <dbReference type="EMBL" id="MET4756507.1"/>
    </source>
</evidence>
<comment type="caution">
    <text evidence="2">The sequence shown here is derived from an EMBL/GenBank/DDBJ whole genome shotgun (WGS) entry which is preliminary data.</text>
</comment>